<feature type="compositionally biased region" description="Pro residues" evidence="1">
    <location>
        <begin position="785"/>
        <end position="796"/>
    </location>
</feature>
<proteinExistence type="predicted"/>
<dbReference type="EMBL" id="JAAKZY010000072">
    <property type="protein sequence ID" value="NGO10338.1"/>
    <property type="molecule type" value="Genomic_DNA"/>
</dbReference>
<dbReference type="InterPro" id="IPR011990">
    <property type="entry name" value="TPR-like_helical_dom_sf"/>
</dbReference>
<evidence type="ECO:0000259" key="2">
    <source>
        <dbReference type="Pfam" id="PF25872"/>
    </source>
</evidence>
<organism evidence="3 4">
    <name type="scientific">Streptomyces scabichelini</name>
    <dbReference type="NCBI Taxonomy" id="2711217"/>
    <lineage>
        <taxon>Bacteria</taxon>
        <taxon>Bacillati</taxon>
        <taxon>Actinomycetota</taxon>
        <taxon>Actinomycetes</taxon>
        <taxon>Kitasatosporales</taxon>
        <taxon>Streptomycetaceae</taxon>
        <taxon>Streptomyces</taxon>
    </lineage>
</organism>
<dbReference type="Gene3D" id="1.25.40.10">
    <property type="entry name" value="Tetratricopeptide repeat domain"/>
    <property type="match status" value="1"/>
</dbReference>
<evidence type="ECO:0000313" key="4">
    <source>
        <dbReference type="Proteomes" id="UP000472335"/>
    </source>
</evidence>
<gene>
    <name evidence="3" type="ORF">G5C60_22805</name>
</gene>
<evidence type="ECO:0000256" key="1">
    <source>
        <dbReference type="SAM" id="MobiDB-lite"/>
    </source>
</evidence>
<feature type="region of interest" description="Disordered" evidence="1">
    <location>
        <begin position="699"/>
        <end position="811"/>
    </location>
</feature>
<dbReference type="Gene3D" id="3.40.50.300">
    <property type="entry name" value="P-loop containing nucleotide triphosphate hydrolases"/>
    <property type="match status" value="1"/>
</dbReference>
<dbReference type="Pfam" id="PF25872">
    <property type="entry name" value="HTH_77"/>
    <property type="match status" value="1"/>
</dbReference>
<dbReference type="RefSeq" id="WP_165262218.1">
    <property type="nucleotide sequence ID" value="NZ_JAAKZY010000072.1"/>
</dbReference>
<name>A0A6G4V898_9ACTN</name>
<sequence>MALRTARELLGRETELDAVRALLARSPVVTVTGVGGVGKTRLAQAVAASEQTRPVVMCDLGAVDDPAAVEFALADTLGFPSLDTALIGIGEAVRVLLVDNCEHLLDAAADAVSRLVDRCHGICVLATSREALGIPGEHVLPLGPLALPASGATADDAARSPAVRLLLERAAAAGADVDLTADPDAIVTLCRHLDGLPLAIELAAARLRSLTPREVLGHLDDRLDLLSRGRDRGPERHRSLEAAIEWSYGRLPDPAKRVFERLSVFSGRFTAEHAHAVAGEPGDDLLATVEQLDQLVAQSLVTVRQQSGRSWYRMLRTLRGFARERLAERGELHRVRGRWVDSFVGTAVEIRERMLRGWPVDLMITLQNTHSDVADALRWCVANDNAPDRARPLFIPLCSLLKSRRAMPIAELGDLVLDRWPEPRHDTWAEVAAAASVAHVLRGSSERGVALARQAIDGTSSGLAAVNARRALYFHERRAGRYEAALRWIEEAIDIAAAHDMAPWHNELLTFRAIALASLGRVQEAIKQAGAAHRAASGIGSPALEAWAGAIQGSLIALLDPVAGRAMCAHAAQYCEEVDYPIGAGISLRTLGALAAPAGEFPQSAEYLGRALDAFLGFGYVTETALTLRWIARLTHLTGRERAAATLWHSAGSDHGDIVDDVLGPPEVDTRLTATDAPALPLSDAVTLARRELTAITASAADRGQGSPVAMSLESAGPGSMGSGSMGPGSMGPGSMGPESASPESAGPVATSPVAMNPESASPGSMGPGPTSPVATSPESASPGPTSPEPTSPGPTSPGSADPESASPDSAENVFRLEGAVWTVAFDGVTVRLPGAKGLRDLAVLLSRPGREVHCTELMGAAVEQSDTGPVIDAQARRMYEARAVELQEDLKEAEDFGDTGRAEAARTEMEFLLAEITAATGLGGRTRRAGGSADRSRSAVTQRIRSVLRRLDELHPALARHLRAAVSTGTWCAYRPDAPVRWGT</sequence>
<dbReference type="AlphaFoldDB" id="A0A6G4V898"/>
<dbReference type="InterPro" id="IPR058852">
    <property type="entry name" value="HTH_77"/>
</dbReference>
<protein>
    <recommendedName>
        <fullName evidence="2">Winged helix-turn-helix domain-containing protein</fullName>
    </recommendedName>
</protein>
<dbReference type="PANTHER" id="PTHR47691:SF3">
    <property type="entry name" value="HTH-TYPE TRANSCRIPTIONAL REGULATOR RV0890C-RELATED"/>
    <property type="match status" value="1"/>
</dbReference>
<feature type="compositionally biased region" description="Low complexity" evidence="1">
    <location>
        <begin position="736"/>
        <end position="746"/>
    </location>
</feature>
<evidence type="ECO:0000313" key="3">
    <source>
        <dbReference type="EMBL" id="NGO10338.1"/>
    </source>
</evidence>
<dbReference type="PANTHER" id="PTHR47691">
    <property type="entry name" value="REGULATOR-RELATED"/>
    <property type="match status" value="1"/>
</dbReference>
<accession>A0A6G4V898</accession>
<dbReference type="SUPFAM" id="SSF48452">
    <property type="entry name" value="TPR-like"/>
    <property type="match status" value="1"/>
</dbReference>
<feature type="domain" description="Winged helix-turn-helix" evidence="2">
    <location>
        <begin position="253"/>
        <end position="327"/>
    </location>
</feature>
<feature type="compositionally biased region" description="Low complexity" evidence="1">
    <location>
        <begin position="758"/>
        <end position="784"/>
    </location>
</feature>
<feature type="compositionally biased region" description="Gly residues" evidence="1">
    <location>
        <begin position="719"/>
        <end position="735"/>
    </location>
</feature>
<feature type="compositionally biased region" description="Low complexity" evidence="1">
    <location>
        <begin position="797"/>
        <end position="811"/>
    </location>
</feature>
<comment type="caution">
    <text evidence="3">The sequence shown here is derived from an EMBL/GenBank/DDBJ whole genome shotgun (WGS) entry which is preliminary data.</text>
</comment>
<reference evidence="3 4" key="1">
    <citation type="submission" date="2020-02" db="EMBL/GenBank/DDBJ databases">
        <title>Whole-genome analyses of novel actinobacteria.</title>
        <authorList>
            <person name="Sahin N."/>
            <person name="Gencbay T."/>
        </authorList>
    </citation>
    <scope>NUCLEOTIDE SEQUENCE [LARGE SCALE GENOMIC DNA]</scope>
    <source>
        <strain evidence="3 4">HC44</strain>
    </source>
</reference>
<dbReference type="InterPro" id="IPR027417">
    <property type="entry name" value="P-loop_NTPase"/>
</dbReference>
<dbReference type="SUPFAM" id="SSF52540">
    <property type="entry name" value="P-loop containing nucleoside triphosphate hydrolases"/>
    <property type="match status" value="1"/>
</dbReference>
<keyword evidence="4" id="KW-1185">Reference proteome</keyword>
<dbReference type="Proteomes" id="UP000472335">
    <property type="component" value="Unassembled WGS sequence"/>
</dbReference>